<dbReference type="Pfam" id="PF07883">
    <property type="entry name" value="Cupin_2"/>
    <property type="match status" value="1"/>
</dbReference>
<feature type="compositionally biased region" description="Polar residues" evidence="1">
    <location>
        <begin position="172"/>
        <end position="182"/>
    </location>
</feature>
<proteinExistence type="predicted"/>
<evidence type="ECO:0000313" key="4">
    <source>
        <dbReference type="EMBL" id="MFG6459571.1"/>
    </source>
</evidence>
<evidence type="ECO:0000256" key="1">
    <source>
        <dbReference type="SAM" id="MobiDB-lite"/>
    </source>
</evidence>
<dbReference type="Proteomes" id="UP001606305">
    <property type="component" value="Unassembled WGS sequence"/>
</dbReference>
<dbReference type="PANTHER" id="PTHR43698">
    <property type="entry name" value="RIBD C-TERMINAL DOMAIN CONTAINING PROTEIN"/>
    <property type="match status" value="1"/>
</dbReference>
<organism evidence="4 5">
    <name type="scientific">Pelomonas nitida</name>
    <dbReference type="NCBI Taxonomy" id="3299027"/>
    <lineage>
        <taxon>Bacteria</taxon>
        <taxon>Pseudomonadati</taxon>
        <taxon>Pseudomonadota</taxon>
        <taxon>Betaproteobacteria</taxon>
        <taxon>Burkholderiales</taxon>
        <taxon>Sphaerotilaceae</taxon>
        <taxon>Roseateles</taxon>
    </lineage>
</organism>
<keyword evidence="2" id="KW-0732">Signal</keyword>
<dbReference type="PANTHER" id="PTHR43698:SF1">
    <property type="entry name" value="BLL4564 PROTEIN"/>
    <property type="match status" value="1"/>
</dbReference>
<protein>
    <submittedName>
        <fullName evidence="4">Cupin domain-containing protein</fullName>
    </submittedName>
</protein>
<gene>
    <name evidence="4" type="ORF">ACG00X_22280</name>
</gene>
<feature type="compositionally biased region" description="Low complexity" evidence="1">
    <location>
        <begin position="161"/>
        <end position="171"/>
    </location>
</feature>
<dbReference type="Gene3D" id="2.60.120.10">
    <property type="entry name" value="Jelly Rolls"/>
    <property type="match status" value="1"/>
</dbReference>
<dbReference type="RefSeq" id="WP_394491706.1">
    <property type="nucleotide sequence ID" value="NZ_JBIGIA010000025.1"/>
</dbReference>
<feature type="chain" id="PRO_5046009390" evidence="2">
    <location>
        <begin position="20"/>
        <end position="182"/>
    </location>
</feature>
<dbReference type="InterPro" id="IPR047263">
    <property type="entry name" value="HNL-like_cupin"/>
</dbReference>
<dbReference type="InterPro" id="IPR013096">
    <property type="entry name" value="Cupin_2"/>
</dbReference>
<reference evidence="4 5" key="1">
    <citation type="submission" date="2024-09" db="EMBL/GenBank/DDBJ databases">
        <title>Novel species of the genus Pelomonas and Roseateles isolated from streams.</title>
        <authorList>
            <person name="Lu H."/>
        </authorList>
    </citation>
    <scope>NUCLEOTIDE SEQUENCE [LARGE SCALE GENOMIC DNA]</scope>
    <source>
        <strain evidence="4 5">BYS96W</strain>
    </source>
</reference>
<comment type="caution">
    <text evidence="4">The sequence shown here is derived from an EMBL/GenBank/DDBJ whole genome shotgun (WGS) entry which is preliminary data.</text>
</comment>
<feature type="signal peptide" evidence="2">
    <location>
        <begin position="1"/>
        <end position="19"/>
    </location>
</feature>
<dbReference type="InterPro" id="IPR014710">
    <property type="entry name" value="RmlC-like_jellyroll"/>
</dbReference>
<sequence length="182" mass="18292">MKHLIASATLAGAALSASAAEAGAAELTVSRAGTRSVATAPAANFTGNVTVEMLFSPSAHERASAGSVSFSPGARTAWHTHPLGQTLIVTAGVGRVQREGGPVMEIRAGDVVRIPPHTRHWHGAAPDSAMTHIALTEALDGRAVDWAEPVADAQYGVAPLAAAAASAPPAAQGQTPTGRSTP</sequence>
<accession>A0ABW7GCF5</accession>
<evidence type="ECO:0000259" key="3">
    <source>
        <dbReference type="Pfam" id="PF07883"/>
    </source>
</evidence>
<dbReference type="SUPFAM" id="SSF51182">
    <property type="entry name" value="RmlC-like cupins"/>
    <property type="match status" value="1"/>
</dbReference>
<evidence type="ECO:0000313" key="5">
    <source>
        <dbReference type="Proteomes" id="UP001606305"/>
    </source>
</evidence>
<keyword evidence="5" id="KW-1185">Reference proteome</keyword>
<feature type="region of interest" description="Disordered" evidence="1">
    <location>
        <begin position="161"/>
        <end position="182"/>
    </location>
</feature>
<dbReference type="CDD" id="cd02233">
    <property type="entry name" value="cupin_HNL-like"/>
    <property type="match status" value="1"/>
</dbReference>
<feature type="domain" description="Cupin type-2" evidence="3">
    <location>
        <begin position="68"/>
        <end position="129"/>
    </location>
</feature>
<dbReference type="InterPro" id="IPR011051">
    <property type="entry name" value="RmlC_Cupin_sf"/>
</dbReference>
<dbReference type="EMBL" id="JBIGIA010000025">
    <property type="protein sequence ID" value="MFG6459571.1"/>
    <property type="molecule type" value="Genomic_DNA"/>
</dbReference>
<evidence type="ECO:0000256" key="2">
    <source>
        <dbReference type="SAM" id="SignalP"/>
    </source>
</evidence>
<name>A0ABW7GCF5_9BURK</name>